<dbReference type="CTD" id="79833"/>
<dbReference type="KEGG" id="pmrn:116939700"/>
<dbReference type="InterPro" id="IPR047574">
    <property type="entry name" value="AD"/>
</dbReference>
<dbReference type="Gene3D" id="2.30.30.100">
    <property type="match status" value="1"/>
</dbReference>
<proteinExistence type="predicted"/>
<dbReference type="AlphaFoldDB" id="A0AAJ7SRP3"/>
<evidence type="ECO:0000259" key="2">
    <source>
        <dbReference type="PROSITE" id="PS52001"/>
    </source>
</evidence>
<dbReference type="Proteomes" id="UP001318040">
    <property type="component" value="Chromosome 6"/>
</dbReference>
<dbReference type="GO" id="GO:0000387">
    <property type="term" value="P:spliceosomal snRNP assembly"/>
    <property type="evidence" value="ECO:0007669"/>
    <property type="project" value="TreeGrafter"/>
</dbReference>
<dbReference type="CDD" id="cd11676">
    <property type="entry name" value="Gemin6"/>
    <property type="match status" value="1"/>
</dbReference>
<gene>
    <name evidence="4" type="primary">GEMIN6</name>
</gene>
<evidence type="ECO:0000256" key="1">
    <source>
        <dbReference type="SAM" id="MobiDB-lite"/>
    </source>
</evidence>
<dbReference type="Pfam" id="PF20417">
    <property type="entry name" value="Gemin6_C"/>
    <property type="match status" value="1"/>
</dbReference>
<sequence>MTSLTHALRDVTSVAIAAASERDSEETGDMPTMGDAAKTKDACEVTDAEVRETEGNAMEVVAETDDEVGEVKEGDQAGETRGLEVVEETKAWSELSPLRWQELLHRHVRVCADEGVQREGWVYTVDPVSASIMLVTQPSPGSPELTLCTVMGHAVRSVVETRAPGGDAAATSECPSMLFRPAARHRPSLGAEEVASRRQALLVWLRRNHVPVEERGDELLVAGGVLSVAPPYGPDDCSSANEIILERVRRLVQARLSEGREPETNPA</sequence>
<dbReference type="PANTHER" id="PTHR14710:SF2">
    <property type="entry name" value="GEM-ASSOCIATED PROTEIN 6"/>
    <property type="match status" value="1"/>
</dbReference>
<evidence type="ECO:0000313" key="4">
    <source>
        <dbReference type="RefSeq" id="XP_032804341.1"/>
    </source>
</evidence>
<feature type="region of interest" description="Disordered" evidence="1">
    <location>
        <begin position="18"/>
        <end position="41"/>
    </location>
</feature>
<dbReference type="GO" id="GO:0005634">
    <property type="term" value="C:nucleus"/>
    <property type="evidence" value="ECO:0007669"/>
    <property type="project" value="InterPro"/>
</dbReference>
<feature type="domain" description="AD" evidence="2">
    <location>
        <begin position="168"/>
        <end position="260"/>
    </location>
</feature>
<protein>
    <submittedName>
        <fullName evidence="4">Gem-associated protein 6 isoform X1</fullName>
    </submittedName>
</protein>
<dbReference type="GO" id="GO:0032797">
    <property type="term" value="C:SMN complex"/>
    <property type="evidence" value="ECO:0007669"/>
    <property type="project" value="TreeGrafter"/>
</dbReference>
<dbReference type="GO" id="GO:0000245">
    <property type="term" value="P:spliceosomal complex assembly"/>
    <property type="evidence" value="ECO:0007669"/>
    <property type="project" value="InterPro"/>
</dbReference>
<dbReference type="GeneID" id="116939700"/>
<evidence type="ECO:0000313" key="3">
    <source>
        <dbReference type="Proteomes" id="UP001318040"/>
    </source>
</evidence>
<dbReference type="InterPro" id="IPR046857">
    <property type="entry name" value="Gemin6_Sm-like_dom"/>
</dbReference>
<dbReference type="Pfam" id="PF06372">
    <property type="entry name" value="Gemin6"/>
    <property type="match status" value="1"/>
</dbReference>
<name>A0AAJ7SRP3_PETMA</name>
<accession>A0AAJ7SRP3</accession>
<dbReference type="InterPro" id="IPR009422">
    <property type="entry name" value="Gemin6"/>
</dbReference>
<dbReference type="InterPro" id="IPR046856">
    <property type="entry name" value="Gemin6_C"/>
</dbReference>
<keyword evidence="3" id="KW-1185">Reference proteome</keyword>
<reference evidence="4" key="1">
    <citation type="submission" date="2025-08" db="UniProtKB">
        <authorList>
            <consortium name="RefSeq"/>
        </authorList>
    </citation>
    <scope>IDENTIFICATION</scope>
    <source>
        <tissue evidence="4">Sperm</tissue>
    </source>
</reference>
<dbReference type="PROSITE" id="PS52001">
    <property type="entry name" value="AD"/>
    <property type="match status" value="1"/>
</dbReference>
<organism evidence="3 4">
    <name type="scientific">Petromyzon marinus</name>
    <name type="common">Sea lamprey</name>
    <dbReference type="NCBI Taxonomy" id="7757"/>
    <lineage>
        <taxon>Eukaryota</taxon>
        <taxon>Metazoa</taxon>
        <taxon>Chordata</taxon>
        <taxon>Craniata</taxon>
        <taxon>Vertebrata</taxon>
        <taxon>Cyclostomata</taxon>
        <taxon>Hyperoartia</taxon>
        <taxon>Petromyzontiformes</taxon>
        <taxon>Petromyzontidae</taxon>
        <taxon>Petromyzon</taxon>
    </lineage>
</organism>
<dbReference type="RefSeq" id="XP_032804341.1">
    <property type="nucleotide sequence ID" value="XM_032948450.1"/>
</dbReference>
<dbReference type="PANTHER" id="PTHR14710">
    <property type="entry name" value="GEM-ASSOCIATED PROTEIN 6"/>
    <property type="match status" value="1"/>
</dbReference>